<keyword evidence="5 8" id="KW-1133">Transmembrane helix</keyword>
<dbReference type="PANTHER" id="PTHR13018">
    <property type="entry name" value="PROBABLE MEMBRANE PROTEIN DUF221-RELATED"/>
    <property type="match status" value="1"/>
</dbReference>
<dbReference type="InterPro" id="IPR027815">
    <property type="entry name" value="CSC1/OSCA1-like_cyt"/>
</dbReference>
<evidence type="ECO:0008006" key="14">
    <source>
        <dbReference type="Google" id="ProtNLM"/>
    </source>
</evidence>
<evidence type="ECO:0000256" key="6">
    <source>
        <dbReference type="ARBA" id="ARBA00023136"/>
    </source>
</evidence>
<evidence type="ECO:0000256" key="1">
    <source>
        <dbReference type="ARBA" id="ARBA00004141"/>
    </source>
</evidence>
<feature type="region of interest" description="Disordered" evidence="7">
    <location>
        <begin position="501"/>
        <end position="521"/>
    </location>
</feature>
<keyword evidence="3" id="KW-0813">Transport</keyword>
<dbReference type="GO" id="GO:0005227">
    <property type="term" value="F:calcium-activated cation channel activity"/>
    <property type="evidence" value="ECO:0007669"/>
    <property type="project" value="InterPro"/>
</dbReference>
<dbReference type="InterPro" id="IPR003864">
    <property type="entry name" value="CSC1/OSCA1-like_7TM"/>
</dbReference>
<gene>
    <name evidence="12" type="ORF">VPNG_04842</name>
</gene>
<evidence type="ECO:0000259" key="11">
    <source>
        <dbReference type="Pfam" id="PF14703"/>
    </source>
</evidence>
<feature type="transmembrane region" description="Helical" evidence="8">
    <location>
        <begin position="385"/>
        <end position="406"/>
    </location>
</feature>
<feature type="transmembrane region" description="Helical" evidence="8">
    <location>
        <begin position="902"/>
        <end position="922"/>
    </location>
</feature>
<evidence type="ECO:0000313" key="13">
    <source>
        <dbReference type="Proteomes" id="UP000285146"/>
    </source>
</evidence>
<feature type="transmembrane region" description="Helical" evidence="8">
    <location>
        <begin position="750"/>
        <end position="770"/>
    </location>
</feature>
<protein>
    <recommendedName>
        <fullName evidence="14">CSC1/OSCA1-like 7TM region domain-containing protein</fullName>
    </recommendedName>
</protein>
<reference evidence="12 13" key="1">
    <citation type="submission" date="2015-09" db="EMBL/GenBank/DDBJ databases">
        <title>Host preference determinants of Valsa canker pathogens revealed by comparative genomics.</title>
        <authorList>
            <person name="Yin Z."/>
            <person name="Huang L."/>
        </authorList>
    </citation>
    <scope>NUCLEOTIDE SEQUENCE [LARGE SCALE GENOMIC DNA]</scope>
    <source>
        <strain evidence="12 13">SXYLt</strain>
    </source>
</reference>
<comment type="similarity">
    <text evidence="2">Belongs to the CSC1 (TC 1.A.17) family.</text>
</comment>
<feature type="transmembrane region" description="Helical" evidence="8">
    <location>
        <begin position="817"/>
        <end position="834"/>
    </location>
</feature>
<feature type="transmembrane region" description="Helical" evidence="8">
    <location>
        <begin position="702"/>
        <end position="730"/>
    </location>
</feature>
<feature type="region of interest" description="Disordered" evidence="7">
    <location>
        <begin position="1058"/>
        <end position="1100"/>
    </location>
</feature>
<keyword evidence="6 8" id="KW-0472">Membrane</keyword>
<feature type="region of interest" description="Disordered" evidence="7">
    <location>
        <begin position="1176"/>
        <end position="1237"/>
    </location>
</feature>
<sequence length="1237" mass="135269">MATSAVNNAAQSTGADSKPTTNGTTAINTENKFEALAPETPATETPAGQDDGAKKDPANSASASEDVDVEIKDAPPADARGTDEPTSKTAETGEKRKADTDATNGDSAAEEPAEKKQKSAVEQVVDKAKEVVGNVVEDVKERTGIATTQDAKEAVENVVEGVKEKTGIASANDAKEAVGNVVEDAKEKTGIASTKDAKEAVENAVEDVKEKTGIASTKDAKEAVGNTVENVKEKTGITSTKDAKDAVGNAVEGLATSSVWASLASSLAFTAAVVLLFSFFRPYHTVVYAPKLKHADEARAPPPLGKGPFSWVPPLWQTNEKDMVRLAGLDAAIFMRFISMLRDIFLVMALIGCAILIPVNYTQSIRFDSDTWLMRLTPQNVWNGAQWGTVMCAWLFNIVVIGFLWWNYRKVLHLRREFFESMEYQQSLHARTLMLYDIPKKFSSDEGIARLIDMVAPDSSFSRTAIARDVKILPKLVEEHERVVRKLEKVLAKYLKDPQNLPPARPMCSPSKKDPSYSTYPKGQKVDAIEYLTQRIKTLEYEIKEVRSGVDKRSTRPFGFASYSDISEAHAIAYMARKKKPEGATVKLAPRPSDIIWVNMPLSRMTRARKRIVINLWIALLTLLWIAPNAMIAIFLVNLSNLGSVWPAFQTSLSASPEFWSIVQGIASPAITSLVYLMLPITFRRLSIRSGDQTKSGRERHVIAKLFSFFIFNNLVVFSLFSGLWTFVASVLADTNNGTDAWQAILRENFGVSLLVALCTISPYWVTYLMQRQLSTAIDLAQLWKLIHSFVMRRIGSPTPREMIELSAPQTFDYASHYNYCLFYSTVALCYSTIQPLVLPALALFLVIDCVLKKYILMYVAVTKNESGGMSWRVLFNRLLFALLLSNLVAFLVTFVRGWGTYVQVYAVAPLPVIVVAFKIYCSRTFDNKIHYYSTRIVPVVPEPEVGIVSKDNLRSDRLGSKFGHPVLYRPLITPMVHAKAQNVLASVYRGRLSDGREAGSGDGTSVSGYSDTYALDPMHAGKPGKAAGSGLSGFEIVPEGKLDFEYYKNRSEFAEDHGQGDLFGTPSDIVRPGTPSTFGGSDTESRPGTPVGGMTFNGSKGGFTSTAAIGSPSAQYVSRMAPFGSPTTEYPSRTRSPYGLVPSDETSNLVRSAAPMASSPIPYAREPGFRSADMERGDSFERPVAGRTAPGAYGGLGGGPGGYGNLPQTEPDQYDQDPTGYSHFKGSSRSRNNDGF</sequence>
<feature type="transmembrane region" description="Helical" evidence="8">
    <location>
        <begin position="840"/>
        <end position="862"/>
    </location>
</feature>
<accession>A0A423XBB8</accession>
<evidence type="ECO:0000256" key="2">
    <source>
        <dbReference type="ARBA" id="ARBA00007779"/>
    </source>
</evidence>
<feature type="compositionally biased region" description="Basic and acidic residues" evidence="7">
    <location>
        <begin position="69"/>
        <end position="100"/>
    </location>
</feature>
<feature type="compositionally biased region" description="Polar residues" evidence="7">
    <location>
        <begin position="1"/>
        <end position="30"/>
    </location>
</feature>
<feature type="domain" description="CSC1/OSCA1-like cytosolic" evidence="11">
    <location>
        <begin position="430"/>
        <end position="599"/>
    </location>
</feature>
<evidence type="ECO:0000256" key="8">
    <source>
        <dbReference type="SAM" id="Phobius"/>
    </source>
</evidence>
<organism evidence="12 13">
    <name type="scientific">Cytospora leucostoma</name>
    <dbReference type="NCBI Taxonomy" id="1230097"/>
    <lineage>
        <taxon>Eukaryota</taxon>
        <taxon>Fungi</taxon>
        <taxon>Dikarya</taxon>
        <taxon>Ascomycota</taxon>
        <taxon>Pezizomycotina</taxon>
        <taxon>Sordariomycetes</taxon>
        <taxon>Sordariomycetidae</taxon>
        <taxon>Diaporthales</taxon>
        <taxon>Cytosporaceae</taxon>
        <taxon>Cytospora</taxon>
    </lineage>
</organism>
<dbReference type="Pfam" id="PF02714">
    <property type="entry name" value="RSN1_7TM"/>
    <property type="match status" value="1"/>
</dbReference>
<feature type="compositionally biased region" description="Polar residues" evidence="7">
    <location>
        <begin position="1226"/>
        <end position="1237"/>
    </location>
</feature>
<evidence type="ECO:0000256" key="7">
    <source>
        <dbReference type="SAM" id="MobiDB-lite"/>
    </source>
</evidence>
<feature type="transmembrane region" description="Helical" evidence="8">
    <location>
        <begin position="659"/>
        <end position="681"/>
    </location>
</feature>
<feature type="domain" description="CSC1/OSCA1-like N-terminal transmembrane" evidence="10">
    <location>
        <begin position="259"/>
        <end position="406"/>
    </location>
</feature>
<comment type="subcellular location">
    <subcellularLocation>
        <location evidence="1">Membrane</location>
        <topology evidence="1">Multi-pass membrane protein</topology>
    </subcellularLocation>
</comment>
<evidence type="ECO:0000259" key="9">
    <source>
        <dbReference type="Pfam" id="PF02714"/>
    </source>
</evidence>
<feature type="transmembrane region" description="Helical" evidence="8">
    <location>
        <begin position="874"/>
        <end position="896"/>
    </location>
</feature>
<dbReference type="Pfam" id="PF13967">
    <property type="entry name" value="RSN1_TM"/>
    <property type="match status" value="1"/>
</dbReference>
<keyword evidence="4 8" id="KW-0812">Transmembrane</keyword>
<evidence type="ECO:0000256" key="4">
    <source>
        <dbReference type="ARBA" id="ARBA00022692"/>
    </source>
</evidence>
<dbReference type="Proteomes" id="UP000285146">
    <property type="component" value="Unassembled WGS sequence"/>
</dbReference>
<evidence type="ECO:0000256" key="5">
    <source>
        <dbReference type="ARBA" id="ARBA00022989"/>
    </source>
</evidence>
<feature type="region of interest" description="Disordered" evidence="7">
    <location>
        <begin position="1"/>
        <end position="122"/>
    </location>
</feature>
<comment type="caution">
    <text evidence="12">The sequence shown here is derived from an EMBL/GenBank/DDBJ whole genome shotgun (WGS) entry which is preliminary data.</text>
</comment>
<evidence type="ECO:0000313" key="12">
    <source>
        <dbReference type="EMBL" id="ROW13239.1"/>
    </source>
</evidence>
<feature type="compositionally biased region" description="Gly residues" evidence="7">
    <location>
        <begin position="1193"/>
        <end position="1205"/>
    </location>
</feature>
<dbReference type="InterPro" id="IPR032880">
    <property type="entry name" value="CSC1/OSCA1-like_N"/>
</dbReference>
<dbReference type="OrthoDB" id="2150324at2759"/>
<proteinExistence type="inferred from homology"/>
<evidence type="ECO:0000259" key="10">
    <source>
        <dbReference type="Pfam" id="PF13967"/>
    </source>
</evidence>
<feature type="compositionally biased region" description="Basic and acidic residues" evidence="7">
    <location>
        <begin position="112"/>
        <end position="122"/>
    </location>
</feature>
<dbReference type="Pfam" id="PF14703">
    <property type="entry name" value="PHM7_cyt"/>
    <property type="match status" value="1"/>
</dbReference>
<feature type="domain" description="CSC1/OSCA1-like 7TM region" evidence="9">
    <location>
        <begin position="610"/>
        <end position="892"/>
    </location>
</feature>
<dbReference type="EMBL" id="LKEB01000021">
    <property type="protein sequence ID" value="ROW13239.1"/>
    <property type="molecule type" value="Genomic_DNA"/>
</dbReference>
<keyword evidence="13" id="KW-1185">Reference proteome</keyword>
<dbReference type="InParanoid" id="A0A423XBB8"/>
<dbReference type="GO" id="GO:0005886">
    <property type="term" value="C:plasma membrane"/>
    <property type="evidence" value="ECO:0007669"/>
    <property type="project" value="TreeGrafter"/>
</dbReference>
<dbReference type="AlphaFoldDB" id="A0A423XBB8"/>
<dbReference type="PANTHER" id="PTHR13018:SF149">
    <property type="entry name" value="DOMAIN PROTEIN, PUTATIVE (AFU_ORTHOLOGUE AFUA_3G11660)-RELATED"/>
    <property type="match status" value="1"/>
</dbReference>
<dbReference type="InterPro" id="IPR045122">
    <property type="entry name" value="Csc1-like"/>
</dbReference>
<feature type="transmembrane region" description="Helical" evidence="8">
    <location>
        <begin position="344"/>
        <end position="365"/>
    </location>
</feature>
<name>A0A423XBB8_9PEZI</name>
<feature type="transmembrane region" description="Helical" evidence="8">
    <location>
        <begin position="259"/>
        <end position="280"/>
    </location>
</feature>
<feature type="transmembrane region" description="Helical" evidence="8">
    <location>
        <begin position="612"/>
        <end position="639"/>
    </location>
</feature>
<evidence type="ECO:0000256" key="3">
    <source>
        <dbReference type="ARBA" id="ARBA00022448"/>
    </source>
</evidence>